<reference evidence="1 2" key="1">
    <citation type="journal article" date="2021" name="Sci. Rep.">
        <title>The distribution of antibiotic resistance genes in chicken gut microbiota commensals.</title>
        <authorList>
            <person name="Juricova H."/>
            <person name="Matiasovicova J."/>
            <person name="Kubasova T."/>
            <person name="Cejkova D."/>
            <person name="Rychlik I."/>
        </authorList>
    </citation>
    <scope>NUCLEOTIDE SEQUENCE [LARGE SCALE GENOMIC DNA]</scope>
    <source>
        <strain evidence="1 2">An829</strain>
    </source>
</reference>
<evidence type="ECO:0000313" key="2">
    <source>
        <dbReference type="Proteomes" id="UP000715095"/>
    </source>
</evidence>
<proteinExistence type="predicted"/>
<dbReference type="EMBL" id="JACJJC010000204">
    <property type="protein sequence ID" value="MBM6705205.1"/>
    <property type="molecule type" value="Genomic_DNA"/>
</dbReference>
<keyword evidence="2" id="KW-1185">Reference proteome</keyword>
<gene>
    <name evidence="1" type="ORF">H6A60_12090</name>
</gene>
<sequence length="39" mass="4269">MPKTDLSGDDLRFILDLSKTKSLTITAANFGWSIPTASR</sequence>
<feature type="non-terminal residue" evidence="1">
    <location>
        <position position="39"/>
    </location>
</feature>
<evidence type="ECO:0000313" key="1">
    <source>
        <dbReference type="EMBL" id="MBM6705205.1"/>
    </source>
</evidence>
<protein>
    <submittedName>
        <fullName evidence="1">LysR family transcriptional regulator</fullName>
    </submittedName>
</protein>
<name>A0ABS2DWW3_9BURK</name>
<dbReference type="Proteomes" id="UP000715095">
    <property type="component" value="Unassembled WGS sequence"/>
</dbReference>
<organism evidence="1 2">
    <name type="scientific">Sutterella massiliensis</name>
    <dbReference type="NCBI Taxonomy" id="1816689"/>
    <lineage>
        <taxon>Bacteria</taxon>
        <taxon>Pseudomonadati</taxon>
        <taxon>Pseudomonadota</taxon>
        <taxon>Betaproteobacteria</taxon>
        <taxon>Burkholderiales</taxon>
        <taxon>Sutterellaceae</taxon>
        <taxon>Sutterella</taxon>
    </lineage>
</organism>
<comment type="caution">
    <text evidence="1">The sequence shown here is derived from an EMBL/GenBank/DDBJ whole genome shotgun (WGS) entry which is preliminary data.</text>
</comment>
<accession>A0ABS2DWW3</accession>